<evidence type="ECO:0000256" key="5">
    <source>
        <dbReference type="ARBA" id="ARBA00023163"/>
    </source>
</evidence>
<dbReference type="Pfam" id="PF00072">
    <property type="entry name" value="Response_reg"/>
    <property type="match status" value="1"/>
</dbReference>
<keyword evidence="1 6" id="KW-0597">Phosphoprotein</keyword>
<dbReference type="PANTHER" id="PTHR48111:SF4">
    <property type="entry name" value="DNA-BINDING DUAL TRANSCRIPTIONAL REGULATOR OMPR"/>
    <property type="match status" value="1"/>
</dbReference>
<dbReference type="Pfam" id="PF00486">
    <property type="entry name" value="Trans_reg_C"/>
    <property type="match status" value="1"/>
</dbReference>
<evidence type="ECO:0000256" key="6">
    <source>
        <dbReference type="PROSITE-ProRule" id="PRU00169"/>
    </source>
</evidence>
<proteinExistence type="predicted"/>
<evidence type="ECO:0000313" key="11">
    <source>
        <dbReference type="Proteomes" id="UP000183994"/>
    </source>
</evidence>
<dbReference type="GO" id="GO:0032993">
    <property type="term" value="C:protein-DNA complex"/>
    <property type="evidence" value="ECO:0007669"/>
    <property type="project" value="TreeGrafter"/>
</dbReference>
<dbReference type="InterPro" id="IPR036388">
    <property type="entry name" value="WH-like_DNA-bd_sf"/>
</dbReference>
<dbReference type="RefSeq" id="WP_073475712.1">
    <property type="nucleotide sequence ID" value="NZ_FQZU01000011.1"/>
</dbReference>
<protein>
    <submittedName>
        <fullName evidence="10">Two component transcriptional regulator, winged helix family</fullName>
    </submittedName>
</protein>
<dbReference type="SUPFAM" id="SSF52172">
    <property type="entry name" value="CheY-like"/>
    <property type="match status" value="1"/>
</dbReference>
<dbReference type="PROSITE" id="PS50110">
    <property type="entry name" value="RESPONSE_REGULATORY"/>
    <property type="match status" value="1"/>
</dbReference>
<gene>
    <name evidence="10" type="ORF">SAMN02745216_02215</name>
</gene>
<evidence type="ECO:0000256" key="7">
    <source>
        <dbReference type="PROSITE-ProRule" id="PRU01091"/>
    </source>
</evidence>
<dbReference type="SMART" id="SM00862">
    <property type="entry name" value="Trans_reg_C"/>
    <property type="match status" value="1"/>
</dbReference>
<dbReference type="OrthoDB" id="9793321at2"/>
<dbReference type="GO" id="GO:0000976">
    <property type="term" value="F:transcription cis-regulatory region binding"/>
    <property type="evidence" value="ECO:0007669"/>
    <property type="project" value="TreeGrafter"/>
</dbReference>
<feature type="modified residue" description="4-aspartylphosphate" evidence="6">
    <location>
        <position position="54"/>
    </location>
</feature>
<evidence type="ECO:0000259" key="9">
    <source>
        <dbReference type="PROSITE" id="PS51755"/>
    </source>
</evidence>
<dbReference type="SUPFAM" id="SSF46894">
    <property type="entry name" value="C-terminal effector domain of the bipartite response regulators"/>
    <property type="match status" value="1"/>
</dbReference>
<keyword evidence="3" id="KW-0805">Transcription regulation</keyword>
<dbReference type="CDD" id="cd00383">
    <property type="entry name" value="trans_reg_C"/>
    <property type="match status" value="1"/>
</dbReference>
<dbReference type="Gene3D" id="1.10.10.10">
    <property type="entry name" value="Winged helix-like DNA-binding domain superfamily/Winged helix DNA-binding domain"/>
    <property type="match status" value="1"/>
</dbReference>
<dbReference type="PROSITE" id="PS51755">
    <property type="entry name" value="OMPR_PHOB"/>
    <property type="match status" value="1"/>
</dbReference>
<reference evidence="11" key="1">
    <citation type="submission" date="2016-11" db="EMBL/GenBank/DDBJ databases">
        <authorList>
            <person name="Varghese N."/>
            <person name="Submissions S."/>
        </authorList>
    </citation>
    <scope>NUCLEOTIDE SEQUENCE [LARGE SCALE GENOMIC DNA]</scope>
    <source>
        <strain evidence="11">DSM 16219</strain>
    </source>
</reference>
<feature type="domain" description="Response regulatory" evidence="8">
    <location>
        <begin position="5"/>
        <end position="121"/>
    </location>
</feature>
<name>A0A1M6LXM4_9BACT</name>
<feature type="DNA-binding region" description="OmpR/PhoB-type" evidence="7">
    <location>
        <begin position="132"/>
        <end position="228"/>
    </location>
</feature>
<keyword evidence="2" id="KW-0902">Two-component regulatory system</keyword>
<dbReference type="Proteomes" id="UP000183994">
    <property type="component" value="Unassembled WGS sequence"/>
</dbReference>
<dbReference type="InterPro" id="IPR016032">
    <property type="entry name" value="Sig_transdc_resp-reg_C-effctor"/>
</dbReference>
<dbReference type="SMART" id="SM00448">
    <property type="entry name" value="REC"/>
    <property type="match status" value="1"/>
</dbReference>
<organism evidence="10 11">
    <name type="scientific">Desulfatibacillum alkenivorans DSM 16219</name>
    <dbReference type="NCBI Taxonomy" id="1121393"/>
    <lineage>
        <taxon>Bacteria</taxon>
        <taxon>Pseudomonadati</taxon>
        <taxon>Thermodesulfobacteriota</taxon>
        <taxon>Desulfobacteria</taxon>
        <taxon>Desulfobacterales</taxon>
        <taxon>Desulfatibacillaceae</taxon>
        <taxon>Desulfatibacillum</taxon>
    </lineage>
</organism>
<dbReference type="InterPro" id="IPR011006">
    <property type="entry name" value="CheY-like_superfamily"/>
</dbReference>
<sequence length="228" mass="25169">MPKTSILIVDDEEDILELLKFNLEREGFKIFCADSGEKALEAVKNFSPDLVLLDLMLPGIDGLEVARVLKSKPNTSAIPIIMLTAKGDESDVVRGLELGADDYVTKPFSPRVITARVRAVMRRNAAEPDDGIQAREVHGISIHPGRREVAVNGKQIKLTMSEFDILHYLAQRPGWVFTRSQIVSAVRGEGFAVTDRSVDVQIVGLRKKLGASGKFIETVRGVGYRLKE</sequence>
<evidence type="ECO:0000256" key="2">
    <source>
        <dbReference type="ARBA" id="ARBA00023012"/>
    </source>
</evidence>
<dbReference type="FunFam" id="3.40.50.2300:FF:000001">
    <property type="entry name" value="DNA-binding response regulator PhoB"/>
    <property type="match status" value="1"/>
</dbReference>
<dbReference type="EMBL" id="FQZU01000011">
    <property type="protein sequence ID" value="SHJ75922.1"/>
    <property type="molecule type" value="Genomic_DNA"/>
</dbReference>
<evidence type="ECO:0000256" key="4">
    <source>
        <dbReference type="ARBA" id="ARBA00023125"/>
    </source>
</evidence>
<evidence type="ECO:0000256" key="3">
    <source>
        <dbReference type="ARBA" id="ARBA00023015"/>
    </source>
</evidence>
<dbReference type="GO" id="GO:0000156">
    <property type="term" value="F:phosphorelay response regulator activity"/>
    <property type="evidence" value="ECO:0007669"/>
    <property type="project" value="TreeGrafter"/>
</dbReference>
<evidence type="ECO:0000259" key="8">
    <source>
        <dbReference type="PROSITE" id="PS50110"/>
    </source>
</evidence>
<dbReference type="InterPro" id="IPR001789">
    <property type="entry name" value="Sig_transdc_resp-reg_receiver"/>
</dbReference>
<feature type="domain" description="OmpR/PhoB-type" evidence="9">
    <location>
        <begin position="132"/>
        <end position="228"/>
    </location>
</feature>
<keyword evidence="11" id="KW-1185">Reference proteome</keyword>
<evidence type="ECO:0000256" key="1">
    <source>
        <dbReference type="ARBA" id="ARBA00022553"/>
    </source>
</evidence>
<keyword evidence="5" id="KW-0804">Transcription</keyword>
<dbReference type="AlphaFoldDB" id="A0A1M6LXM4"/>
<accession>A0A1M6LXM4</accession>
<dbReference type="Gene3D" id="6.10.250.690">
    <property type="match status" value="1"/>
</dbReference>
<dbReference type="Gene3D" id="3.40.50.2300">
    <property type="match status" value="1"/>
</dbReference>
<dbReference type="InterPro" id="IPR001867">
    <property type="entry name" value="OmpR/PhoB-type_DNA-bd"/>
</dbReference>
<evidence type="ECO:0000313" key="10">
    <source>
        <dbReference type="EMBL" id="SHJ75922.1"/>
    </source>
</evidence>
<dbReference type="InterPro" id="IPR039420">
    <property type="entry name" value="WalR-like"/>
</dbReference>
<dbReference type="PANTHER" id="PTHR48111">
    <property type="entry name" value="REGULATOR OF RPOS"/>
    <property type="match status" value="1"/>
</dbReference>
<dbReference type="GO" id="GO:0006355">
    <property type="term" value="P:regulation of DNA-templated transcription"/>
    <property type="evidence" value="ECO:0007669"/>
    <property type="project" value="InterPro"/>
</dbReference>
<dbReference type="GO" id="GO:0005829">
    <property type="term" value="C:cytosol"/>
    <property type="evidence" value="ECO:0007669"/>
    <property type="project" value="TreeGrafter"/>
</dbReference>
<dbReference type="STRING" id="1121393.SAMN02745216_02215"/>
<keyword evidence="4 7" id="KW-0238">DNA-binding</keyword>